<reference evidence="1 2" key="1">
    <citation type="journal article" date="2017" name="Curr. Biol.">
        <title>The Evolution of Venom by Co-option of Single-Copy Genes.</title>
        <authorList>
            <person name="Martinson E.O."/>
            <person name="Mrinalini"/>
            <person name="Kelkar Y.D."/>
            <person name="Chang C.H."/>
            <person name="Werren J.H."/>
        </authorList>
    </citation>
    <scope>NUCLEOTIDE SEQUENCE [LARGE SCALE GENOMIC DNA]</scope>
    <source>
        <strain evidence="1 2">Alberta</strain>
        <tissue evidence="1">Whole body</tissue>
    </source>
</reference>
<keyword evidence="2" id="KW-1185">Reference proteome</keyword>
<dbReference type="PANTHER" id="PTHR46113:SF1">
    <property type="entry name" value="PEPTIDASE M17 LEUCYL AMINOPEPTIDASE N-TERMINAL DOMAIN-CONTAINING PROTEIN"/>
    <property type="match status" value="1"/>
</dbReference>
<comment type="caution">
    <text evidence="1">The sequence shown here is derived from an EMBL/GenBank/DDBJ whole genome shotgun (WGS) entry which is preliminary data.</text>
</comment>
<dbReference type="EMBL" id="NNAY01000321">
    <property type="protein sequence ID" value="OXU29231.1"/>
    <property type="molecule type" value="Genomic_DNA"/>
</dbReference>
<protein>
    <submittedName>
        <fullName evidence="1">Uncharacterized protein</fullName>
    </submittedName>
</protein>
<gene>
    <name evidence="1" type="ORF">TSAR_005742</name>
</gene>
<evidence type="ECO:0000313" key="1">
    <source>
        <dbReference type="EMBL" id="OXU29231.1"/>
    </source>
</evidence>
<dbReference type="PANTHER" id="PTHR46113">
    <property type="entry name" value="SNAC DOMAIN-CONTAINING PROTEIN"/>
    <property type="match status" value="1"/>
</dbReference>
<accession>A0A232FEN5</accession>
<name>A0A232FEN5_9HYME</name>
<organism evidence="1 2">
    <name type="scientific">Trichomalopsis sarcophagae</name>
    <dbReference type="NCBI Taxonomy" id="543379"/>
    <lineage>
        <taxon>Eukaryota</taxon>
        <taxon>Metazoa</taxon>
        <taxon>Ecdysozoa</taxon>
        <taxon>Arthropoda</taxon>
        <taxon>Hexapoda</taxon>
        <taxon>Insecta</taxon>
        <taxon>Pterygota</taxon>
        <taxon>Neoptera</taxon>
        <taxon>Endopterygota</taxon>
        <taxon>Hymenoptera</taxon>
        <taxon>Apocrita</taxon>
        <taxon>Proctotrupomorpha</taxon>
        <taxon>Chalcidoidea</taxon>
        <taxon>Pteromalidae</taxon>
        <taxon>Pteromalinae</taxon>
        <taxon>Trichomalopsis</taxon>
    </lineage>
</organism>
<dbReference type="OrthoDB" id="7667520at2759"/>
<proteinExistence type="predicted"/>
<sequence length="159" mass="18973">MVAALAKEISEANGDTPKKFYFYSVTVEVLLQLDLDYFNNRQTCHFFKRFKLDIECLGQECSQWSKNKLYIKNKEKIKKKKVINDCAERAVHLCQVYVNILTKDEQQKQYLIQCVDEYNKKISDVTKKKLGQKTKKNPRVSLNCNYKYRYIFYVQKNIK</sequence>
<dbReference type="AlphaFoldDB" id="A0A232FEN5"/>
<evidence type="ECO:0000313" key="2">
    <source>
        <dbReference type="Proteomes" id="UP000215335"/>
    </source>
</evidence>
<dbReference type="Proteomes" id="UP000215335">
    <property type="component" value="Unassembled WGS sequence"/>
</dbReference>